<feature type="region of interest" description="Disordered" evidence="1">
    <location>
        <begin position="1"/>
        <end position="90"/>
    </location>
</feature>
<proteinExistence type="predicted"/>
<keyword evidence="3" id="KW-1185">Reference proteome</keyword>
<evidence type="ECO:0000313" key="3">
    <source>
        <dbReference type="Proteomes" id="UP000319576"/>
    </source>
</evidence>
<dbReference type="InterPro" id="IPR015943">
    <property type="entry name" value="WD40/YVTN_repeat-like_dom_sf"/>
</dbReference>
<feature type="compositionally biased region" description="Basic and acidic residues" evidence="1">
    <location>
        <begin position="19"/>
        <end position="28"/>
    </location>
</feature>
<reference evidence="2 3" key="1">
    <citation type="submission" date="2019-02" db="EMBL/GenBank/DDBJ databases">
        <title>Deep-cultivation of Planctomycetes and their phenomic and genomic characterization uncovers novel biology.</title>
        <authorList>
            <person name="Wiegand S."/>
            <person name="Jogler M."/>
            <person name="Boedeker C."/>
            <person name="Pinto D."/>
            <person name="Vollmers J."/>
            <person name="Rivas-Marin E."/>
            <person name="Kohn T."/>
            <person name="Peeters S.H."/>
            <person name="Heuer A."/>
            <person name="Rast P."/>
            <person name="Oberbeckmann S."/>
            <person name="Bunk B."/>
            <person name="Jeske O."/>
            <person name="Meyerdierks A."/>
            <person name="Storesund J.E."/>
            <person name="Kallscheuer N."/>
            <person name="Luecker S."/>
            <person name="Lage O.M."/>
            <person name="Pohl T."/>
            <person name="Merkel B.J."/>
            <person name="Hornburger P."/>
            <person name="Mueller R.-W."/>
            <person name="Bruemmer F."/>
            <person name="Labrenz M."/>
            <person name="Spormann A.M."/>
            <person name="Op den Camp H."/>
            <person name="Overmann J."/>
            <person name="Amann R."/>
            <person name="Jetten M.S.M."/>
            <person name="Mascher T."/>
            <person name="Medema M.H."/>
            <person name="Devos D.P."/>
            <person name="Kaster A.-K."/>
            <person name="Ovreas L."/>
            <person name="Rohde M."/>
            <person name="Galperin M.Y."/>
            <person name="Jogler C."/>
        </authorList>
    </citation>
    <scope>NUCLEOTIDE SEQUENCE [LARGE SCALE GENOMIC DNA]</scope>
    <source>
        <strain evidence="2 3">ETA_A1</strain>
    </source>
</reference>
<dbReference type="SUPFAM" id="SSF50974">
    <property type="entry name" value="Nitrous oxide reductase, N-terminal domain"/>
    <property type="match status" value="1"/>
</dbReference>
<organism evidence="2 3">
    <name type="scientific">Urbifossiella limnaea</name>
    <dbReference type="NCBI Taxonomy" id="2528023"/>
    <lineage>
        <taxon>Bacteria</taxon>
        <taxon>Pseudomonadati</taxon>
        <taxon>Planctomycetota</taxon>
        <taxon>Planctomycetia</taxon>
        <taxon>Gemmatales</taxon>
        <taxon>Gemmataceae</taxon>
        <taxon>Urbifossiella</taxon>
    </lineage>
</organism>
<dbReference type="RefSeq" id="WP_145237779.1">
    <property type="nucleotide sequence ID" value="NZ_CP036273.1"/>
</dbReference>
<name>A0A517XSB8_9BACT</name>
<dbReference type="Proteomes" id="UP000319576">
    <property type="component" value="Chromosome"/>
</dbReference>
<feature type="compositionally biased region" description="Low complexity" evidence="1">
    <location>
        <begin position="58"/>
        <end position="71"/>
    </location>
</feature>
<evidence type="ECO:0000313" key="2">
    <source>
        <dbReference type="EMBL" id="QDU20362.1"/>
    </source>
</evidence>
<protein>
    <submittedName>
        <fullName evidence="2">Uncharacterized protein</fullName>
    </submittedName>
</protein>
<accession>A0A517XSB8</accession>
<dbReference type="KEGG" id="uli:ETAA1_23140"/>
<dbReference type="Gene3D" id="2.130.10.10">
    <property type="entry name" value="YVTN repeat-like/Quinoprotein amine dehydrogenase"/>
    <property type="match status" value="1"/>
</dbReference>
<dbReference type="EMBL" id="CP036273">
    <property type="protein sequence ID" value="QDU20362.1"/>
    <property type="molecule type" value="Genomic_DNA"/>
</dbReference>
<dbReference type="AlphaFoldDB" id="A0A517XSB8"/>
<dbReference type="InterPro" id="IPR011045">
    <property type="entry name" value="N2O_reductase_N"/>
</dbReference>
<evidence type="ECO:0000256" key="1">
    <source>
        <dbReference type="SAM" id="MobiDB-lite"/>
    </source>
</evidence>
<sequence length="568" mass="59095">MSPPPPAPDDDAPPPAGREVIEPSRDSLLDDPLFAELVEAKPGPDLKVGPPAPPPVAAPADDLPLAEVVPARPKPPPAGPPRRVEEPTEPPKPQVFAACAVLGCFGLGFVASMSFLGWAALTLLSGLPDDRGTTVVHTGARPGPVESTKYAADSGQIQLAGTVDAVGRAAAGRYLLLRTSRTGEVHVFDPNVGDVIAKFDTGGGRSLFAGSASKLFVFRTDDAGNSLERWDLETRVKEHSVQRPRDALPPVALAVGAGTDGPLYLVNAPINGAATVRVIDADTLAEKAAYGVPNWLGAAHTHVRASDDGLTLTASTASGAAVLRFPSPQAAPTAVVLRATGPNPPKYATPARNGALVFTPRGLFSPDGALQPGPKRLTFPTAQGTDLFLSQVVQDAADPTPELRLHLTAAAAASVPLSSVGGPKGVEMGELSAVTADQRVHLWPAAGLAVVVSTGTPTRLLLTKVDVKELLSDLVQTHVVIGSDPSRWAPRSAEWRYRPAVWTNGDGPTAVKLVESPPGMQVKPNGEVVWTPGTGAARTSVVRLRVEVGDVGTEQQFRLTVLDDPDDE</sequence>
<gene>
    <name evidence="2" type="ORF">ETAA1_23140</name>
</gene>